<dbReference type="HAMAP" id="MF_01902">
    <property type="entry name" value="DNApol_error_prone"/>
    <property type="match status" value="1"/>
</dbReference>
<feature type="domain" description="Polymerase/histidinol phosphatase N-terminal" evidence="10">
    <location>
        <begin position="17"/>
        <end position="86"/>
    </location>
</feature>
<evidence type="ECO:0000256" key="9">
    <source>
        <dbReference type="HAMAP-Rule" id="MF_01902"/>
    </source>
</evidence>
<evidence type="ECO:0000256" key="2">
    <source>
        <dbReference type="ARBA" id="ARBA00022679"/>
    </source>
</evidence>
<evidence type="ECO:0000313" key="12">
    <source>
        <dbReference type="Proteomes" id="UP000652074"/>
    </source>
</evidence>
<dbReference type="PANTHER" id="PTHR32294:SF4">
    <property type="entry name" value="ERROR-PRONE DNA POLYMERASE"/>
    <property type="match status" value="1"/>
</dbReference>
<dbReference type="InterPro" id="IPR040982">
    <property type="entry name" value="DNA_pol3_finger"/>
</dbReference>
<keyword evidence="1 9" id="KW-0963">Cytoplasm</keyword>
<evidence type="ECO:0000256" key="5">
    <source>
        <dbReference type="ARBA" id="ARBA00022763"/>
    </source>
</evidence>
<dbReference type="SMART" id="SM00481">
    <property type="entry name" value="POLIIIAc"/>
    <property type="match status" value="1"/>
</dbReference>
<evidence type="ECO:0000256" key="4">
    <source>
        <dbReference type="ARBA" id="ARBA00022705"/>
    </source>
</evidence>
<evidence type="ECO:0000256" key="3">
    <source>
        <dbReference type="ARBA" id="ARBA00022695"/>
    </source>
</evidence>
<sequence length="1059" mass="116808">MYSTTSFPASSGDAGYAELHCLSNFSFQRGASHPEELVTRAAGLGYAALAITDECSLAGVVRAHQEIRRQALPLHLIIGSEIRLADGPCLVLLATDRAAYGRLSRLISRGRRAADKGEYRLTRADLEDGLPGCLALLVPPGEAPDHAALAADARWLGERFPDSAWLAVELACGPDDAGRLARQQTVARETGLRPVAATGALMHEAARRPLADVLAALRLHATVAETGSRLAANAERRLHERSTLARRYPPELLAETLHIAARCRFRLDELRYEYPAELVPEGETPASWLRGLVEDGLRWRYRPHGELPPRVRTQIEHELALIAELGFEAYFLTVHDIVRFARSRGILCQGRGSAANSVVCWALGITEVDPQLGIMLVERFISKERNEPPDIDVDFEHDRREEVIQYLYAKYGRERAALAATVIRYRARSALRDVGRALGFPPAQIERLTRDHFWFDGRHILPERLRDAGLDPDSPNVRRLTALTEELIGFPRHLSQHVGGFVIARGRLDELVPIENAAMPERTVIQWDKDDLDTLGLLKVDVLALGMLSALRRGLALMSSWHGREFTLADIPREVDAVYDMLSAADSVGVFQVESRAQMTMLPRLRPRRFYDLVVEVAIVRPGPIQGGMVHPYLEARARKERGEEIDYPRPECRAPGAPQDDGVRHVLERTLGVPIFQEQVMQLAVVAAGFTPGDADQLRRAMGAWRRQGELERYRAQLLAGMAARGYRAEFAERLCNQIEGFGSYGFPESHAASFALLVYFSAWIKRFEPAVFLCALLNSQPMGFYSPSQLIQDARRHGVTIRGTDVRASDWDCTLEPQDGTKLPAARLGLRMIKGFNADAAARIAAARSLHPFAGVDDLALRAALDARDLRLLATAGALAGLAGHRRQALWQAAGGLPEEGVLHGAPVRESAAAIAPPSEAQELLADYARLGFTLGRHPLALLRERLSAMRFLTAAEISACPDRKLARAAGIVTCRQRPGTAKGTLFMTIEDETGLANVIIRPELIDRQRRELLGARLLGVFGQISRQGDVTHLLASRVVDHSALLGTLDAKSRDFH</sequence>
<dbReference type="NCBIfam" id="TIGR00594">
    <property type="entry name" value="polc"/>
    <property type="match status" value="1"/>
</dbReference>
<keyword evidence="2 9" id="KW-0808">Transferase</keyword>
<dbReference type="InterPro" id="IPR004013">
    <property type="entry name" value="PHP_dom"/>
</dbReference>
<evidence type="ECO:0000256" key="7">
    <source>
        <dbReference type="ARBA" id="ARBA00023204"/>
    </source>
</evidence>
<keyword evidence="7 9" id="KW-0234">DNA repair</keyword>
<dbReference type="RefSeq" id="WP_169208778.1">
    <property type="nucleotide sequence ID" value="NZ_CP059560.1"/>
</dbReference>
<keyword evidence="5 9" id="KW-0227">DNA damage</keyword>
<name>A0ABX1MYT5_9RHOO</name>
<protein>
    <recommendedName>
        <fullName evidence="9">Error-prone DNA polymerase</fullName>
        <ecNumber evidence="9">2.7.7.7</ecNumber>
    </recommendedName>
</protein>
<proteinExistence type="inferred from homology"/>
<dbReference type="CDD" id="cd07434">
    <property type="entry name" value="PHP_PolIIIA_DnaE2"/>
    <property type="match status" value="1"/>
</dbReference>
<dbReference type="InterPro" id="IPR011708">
    <property type="entry name" value="DNA_pol3_alpha_NTPase_dom"/>
</dbReference>
<evidence type="ECO:0000256" key="6">
    <source>
        <dbReference type="ARBA" id="ARBA00022932"/>
    </source>
</evidence>
<dbReference type="Proteomes" id="UP000652074">
    <property type="component" value="Unassembled WGS sequence"/>
</dbReference>
<dbReference type="InterPro" id="IPR023073">
    <property type="entry name" value="DnaE2"/>
</dbReference>
<dbReference type="Pfam" id="PF17657">
    <property type="entry name" value="DNA_pol3_finger"/>
    <property type="match status" value="1"/>
</dbReference>
<reference evidence="11 12" key="1">
    <citation type="submission" date="2019-12" db="EMBL/GenBank/DDBJ databases">
        <title>Comparative genomics gives insights into the taxonomy of the Azoarcus-Aromatoleum group and reveals separate origins of nif in the plant-associated Azoarcus and non-plant-associated Aromatoleum sub-groups.</title>
        <authorList>
            <person name="Lafos M."/>
            <person name="Maluk M."/>
            <person name="Batista M."/>
            <person name="Junghare M."/>
            <person name="Carmona M."/>
            <person name="Faoro H."/>
            <person name="Cruz L.M."/>
            <person name="Battistoni F."/>
            <person name="De Souza E."/>
            <person name="Pedrosa F."/>
            <person name="Chen W.-M."/>
            <person name="Poole P.S."/>
            <person name="Dixon R.A."/>
            <person name="James E.K."/>
        </authorList>
    </citation>
    <scope>NUCLEOTIDE SEQUENCE [LARGE SCALE GENOMIC DNA]</scope>
    <source>
        <strain evidence="11 12">ToN1</strain>
    </source>
</reference>
<dbReference type="SUPFAM" id="SSF89550">
    <property type="entry name" value="PHP domain-like"/>
    <property type="match status" value="1"/>
</dbReference>
<evidence type="ECO:0000313" key="11">
    <source>
        <dbReference type="EMBL" id="NMF91466.1"/>
    </source>
</evidence>
<comment type="subcellular location">
    <subcellularLocation>
        <location evidence="9">Cytoplasm</location>
    </subcellularLocation>
</comment>
<dbReference type="EMBL" id="WTVR01000086">
    <property type="protein sequence ID" value="NMF91466.1"/>
    <property type="molecule type" value="Genomic_DNA"/>
</dbReference>
<dbReference type="Pfam" id="PF14579">
    <property type="entry name" value="HHH_6"/>
    <property type="match status" value="1"/>
</dbReference>
<dbReference type="GO" id="GO:0003887">
    <property type="term" value="F:DNA-directed DNA polymerase activity"/>
    <property type="evidence" value="ECO:0007669"/>
    <property type="project" value="UniProtKB-EC"/>
</dbReference>
<evidence type="ECO:0000256" key="8">
    <source>
        <dbReference type="ARBA" id="ARBA00049244"/>
    </source>
</evidence>
<dbReference type="CDD" id="cd04485">
    <property type="entry name" value="DnaE_OBF"/>
    <property type="match status" value="1"/>
</dbReference>
<keyword evidence="12" id="KW-1185">Reference proteome</keyword>
<dbReference type="InterPro" id="IPR029460">
    <property type="entry name" value="DNAPol_HHH"/>
</dbReference>
<dbReference type="EC" id="2.7.7.7" evidence="9"/>
<dbReference type="Gene3D" id="1.10.150.870">
    <property type="match status" value="1"/>
</dbReference>
<evidence type="ECO:0000259" key="10">
    <source>
        <dbReference type="SMART" id="SM00481"/>
    </source>
</evidence>
<dbReference type="PANTHER" id="PTHR32294">
    <property type="entry name" value="DNA POLYMERASE III SUBUNIT ALPHA"/>
    <property type="match status" value="1"/>
</dbReference>
<comment type="caution">
    <text evidence="11">The sequence shown here is derived from an EMBL/GenBank/DDBJ whole genome shotgun (WGS) entry which is preliminary data.</text>
</comment>
<dbReference type="InterPro" id="IPR016195">
    <property type="entry name" value="Pol/histidinol_Pase-like"/>
</dbReference>
<keyword evidence="4 9" id="KW-0235">DNA replication</keyword>
<comment type="catalytic activity">
    <reaction evidence="8 9">
        <text>DNA(n) + a 2'-deoxyribonucleoside 5'-triphosphate = DNA(n+1) + diphosphate</text>
        <dbReference type="Rhea" id="RHEA:22508"/>
        <dbReference type="Rhea" id="RHEA-COMP:17339"/>
        <dbReference type="Rhea" id="RHEA-COMP:17340"/>
        <dbReference type="ChEBI" id="CHEBI:33019"/>
        <dbReference type="ChEBI" id="CHEBI:61560"/>
        <dbReference type="ChEBI" id="CHEBI:173112"/>
        <dbReference type="EC" id="2.7.7.7"/>
    </reaction>
</comment>
<dbReference type="Pfam" id="PF02811">
    <property type="entry name" value="PHP"/>
    <property type="match status" value="1"/>
</dbReference>
<dbReference type="InterPro" id="IPR004805">
    <property type="entry name" value="DnaE2/DnaE/PolC"/>
</dbReference>
<organism evidence="11 12">
    <name type="scientific">Aromatoleum petrolei</name>
    <dbReference type="NCBI Taxonomy" id="76116"/>
    <lineage>
        <taxon>Bacteria</taxon>
        <taxon>Pseudomonadati</taxon>
        <taxon>Pseudomonadota</taxon>
        <taxon>Betaproteobacteria</taxon>
        <taxon>Rhodocyclales</taxon>
        <taxon>Rhodocyclaceae</taxon>
        <taxon>Aromatoleum</taxon>
    </lineage>
</organism>
<gene>
    <name evidence="11" type="primary">dnaE</name>
    <name evidence="9" type="synonym">dnaE2</name>
    <name evidence="11" type="ORF">GPA26_23680</name>
</gene>
<evidence type="ECO:0000256" key="1">
    <source>
        <dbReference type="ARBA" id="ARBA00022490"/>
    </source>
</evidence>
<comment type="similarity">
    <text evidence="9">Belongs to the DNA polymerase type-C family. DnaE2 subfamily.</text>
</comment>
<comment type="function">
    <text evidence="9">DNA polymerase involved in damage-induced mutagenesis and translesion synthesis (TLS). It is not the major replicative DNA polymerase.</text>
</comment>
<dbReference type="Pfam" id="PF07733">
    <property type="entry name" value="DNA_pol3_alpha"/>
    <property type="match status" value="1"/>
</dbReference>
<dbReference type="NCBIfam" id="NF004225">
    <property type="entry name" value="PRK05672.1"/>
    <property type="match status" value="1"/>
</dbReference>
<dbReference type="InterPro" id="IPR003141">
    <property type="entry name" value="Pol/His_phosphatase_N"/>
</dbReference>
<dbReference type="Gene3D" id="3.20.20.140">
    <property type="entry name" value="Metal-dependent hydrolases"/>
    <property type="match status" value="1"/>
</dbReference>
<keyword evidence="3 9" id="KW-0548">Nucleotidyltransferase</keyword>
<keyword evidence="6 9" id="KW-0239">DNA-directed DNA polymerase</keyword>
<accession>A0ABX1MYT5</accession>